<sequence>SSPSTTPSLHAPRILCLHGGGVNSSIFRTQCRALIKHLPHFRLVFADGPWFCSAGPGIFPVYADCGPFRRWLRWTPDHPPIDDEAAVEEILYEIERCQREDTERHGATGEWVGLLGFSQGAKVAASLAFDEQIRRERGIGRGEGEEEKEDGRTTTNNYRFAVLMAGRNPLVSLGEYSKDPALVSAGQMSEGFEYEGISPHILRLPTLHVHGLMDEGLHLHRKLLRQYCDPQTADVIEWDGGHRIPIKWEDVKPITEWIYRTARREGVVID</sequence>
<dbReference type="GO" id="GO:0044550">
    <property type="term" value="P:secondary metabolite biosynthetic process"/>
    <property type="evidence" value="ECO:0007669"/>
    <property type="project" value="TreeGrafter"/>
</dbReference>
<dbReference type="InterPro" id="IPR005645">
    <property type="entry name" value="FSH-like_dom"/>
</dbReference>
<dbReference type="PANTHER" id="PTHR48070:SF3">
    <property type="entry name" value="ESTERASE DBAE-RELATED"/>
    <property type="match status" value="1"/>
</dbReference>
<dbReference type="eggNOG" id="KOG2551">
    <property type="taxonomic scope" value="Eukaryota"/>
</dbReference>
<proteinExistence type="inferred from homology"/>
<dbReference type="Proteomes" id="UP000016931">
    <property type="component" value="Unassembled WGS sequence"/>
</dbReference>
<feature type="non-terminal residue" evidence="4">
    <location>
        <position position="270"/>
    </location>
</feature>
<evidence type="ECO:0000259" key="3">
    <source>
        <dbReference type="Pfam" id="PF03959"/>
    </source>
</evidence>
<dbReference type="AlphaFoldDB" id="M3BSF8"/>
<feature type="domain" description="Serine hydrolase" evidence="3">
    <location>
        <begin position="11"/>
        <end position="252"/>
    </location>
</feature>
<dbReference type="OMA" id="DAPFFCD"/>
<keyword evidence="2" id="KW-0378">Hydrolase</keyword>
<accession>M3BSF8</accession>
<dbReference type="OrthoDB" id="414698at2759"/>
<protein>
    <recommendedName>
        <fullName evidence="3">Serine hydrolase domain-containing protein</fullName>
    </recommendedName>
</protein>
<dbReference type="InterPro" id="IPR050593">
    <property type="entry name" value="LovG"/>
</dbReference>
<dbReference type="GO" id="GO:0005737">
    <property type="term" value="C:cytoplasm"/>
    <property type="evidence" value="ECO:0007669"/>
    <property type="project" value="TreeGrafter"/>
</dbReference>
<keyword evidence="5" id="KW-1185">Reference proteome</keyword>
<evidence type="ECO:0000313" key="5">
    <source>
        <dbReference type="Proteomes" id="UP000016931"/>
    </source>
</evidence>
<dbReference type="SUPFAM" id="SSF53474">
    <property type="entry name" value="alpha/beta-Hydrolases"/>
    <property type="match status" value="1"/>
</dbReference>
<dbReference type="Gene3D" id="3.40.50.1820">
    <property type="entry name" value="alpha/beta hydrolase"/>
    <property type="match status" value="1"/>
</dbReference>
<dbReference type="GO" id="GO:0016787">
    <property type="term" value="F:hydrolase activity"/>
    <property type="evidence" value="ECO:0007669"/>
    <property type="project" value="UniProtKB-KW"/>
</dbReference>
<organism evidence="4 5">
    <name type="scientific">Sphaerulina musiva (strain SO2202)</name>
    <name type="common">Poplar stem canker fungus</name>
    <name type="synonym">Septoria musiva</name>
    <dbReference type="NCBI Taxonomy" id="692275"/>
    <lineage>
        <taxon>Eukaryota</taxon>
        <taxon>Fungi</taxon>
        <taxon>Dikarya</taxon>
        <taxon>Ascomycota</taxon>
        <taxon>Pezizomycotina</taxon>
        <taxon>Dothideomycetes</taxon>
        <taxon>Dothideomycetidae</taxon>
        <taxon>Mycosphaerellales</taxon>
        <taxon>Mycosphaerellaceae</taxon>
        <taxon>Sphaerulina</taxon>
    </lineage>
</organism>
<feature type="non-terminal residue" evidence="4">
    <location>
        <position position="1"/>
    </location>
</feature>
<gene>
    <name evidence="4" type="ORF">SEPMUDRAFT_19453</name>
</gene>
<dbReference type="GO" id="GO:0005634">
    <property type="term" value="C:nucleus"/>
    <property type="evidence" value="ECO:0007669"/>
    <property type="project" value="TreeGrafter"/>
</dbReference>
<dbReference type="PANTHER" id="PTHR48070">
    <property type="entry name" value="ESTERASE OVCA2"/>
    <property type="match status" value="1"/>
</dbReference>
<reference evidence="4 5" key="1">
    <citation type="journal article" date="2012" name="PLoS Pathog.">
        <title>Diverse lifestyles and strategies of plant pathogenesis encoded in the genomes of eighteen Dothideomycetes fungi.</title>
        <authorList>
            <person name="Ohm R.A."/>
            <person name="Feau N."/>
            <person name="Henrissat B."/>
            <person name="Schoch C.L."/>
            <person name="Horwitz B.A."/>
            <person name="Barry K.W."/>
            <person name="Condon B.J."/>
            <person name="Copeland A.C."/>
            <person name="Dhillon B."/>
            <person name="Glaser F."/>
            <person name="Hesse C.N."/>
            <person name="Kosti I."/>
            <person name="LaButti K."/>
            <person name="Lindquist E.A."/>
            <person name="Lucas S."/>
            <person name="Salamov A.A."/>
            <person name="Bradshaw R.E."/>
            <person name="Ciuffetti L."/>
            <person name="Hamelin R.C."/>
            <person name="Kema G.H.J."/>
            <person name="Lawrence C."/>
            <person name="Scott J.A."/>
            <person name="Spatafora J.W."/>
            <person name="Turgeon B.G."/>
            <person name="de Wit P.J.G.M."/>
            <person name="Zhong S."/>
            <person name="Goodwin S.B."/>
            <person name="Grigoriev I.V."/>
        </authorList>
    </citation>
    <scope>NUCLEOTIDE SEQUENCE [LARGE SCALE GENOMIC DNA]</scope>
    <source>
        <strain evidence="4 5">SO2202</strain>
    </source>
</reference>
<evidence type="ECO:0000256" key="1">
    <source>
        <dbReference type="ARBA" id="ARBA00005863"/>
    </source>
</evidence>
<dbReference type="EMBL" id="KB456270">
    <property type="protein sequence ID" value="EMF09028.1"/>
    <property type="molecule type" value="Genomic_DNA"/>
</dbReference>
<evidence type="ECO:0000256" key="2">
    <source>
        <dbReference type="ARBA" id="ARBA00022801"/>
    </source>
</evidence>
<dbReference type="RefSeq" id="XP_016757149.1">
    <property type="nucleotide sequence ID" value="XM_016908318.1"/>
</dbReference>
<dbReference type="HOGENOM" id="CLU_051938_0_2_1"/>
<evidence type="ECO:0000313" key="4">
    <source>
        <dbReference type="EMBL" id="EMF09028.1"/>
    </source>
</evidence>
<dbReference type="Pfam" id="PF03959">
    <property type="entry name" value="FSH1"/>
    <property type="match status" value="1"/>
</dbReference>
<dbReference type="GeneID" id="27905455"/>
<comment type="similarity">
    <text evidence="1">Belongs to the LovG family.</text>
</comment>
<dbReference type="InterPro" id="IPR029058">
    <property type="entry name" value="AB_hydrolase_fold"/>
</dbReference>
<name>M3BSF8_SPHMS</name>